<accession>A5C2L0</accession>
<gene>
    <name evidence="3" type="ORF">VITISV_005625</name>
</gene>
<dbReference type="InterPro" id="IPR043128">
    <property type="entry name" value="Rev_trsase/Diguanyl_cyclase"/>
</dbReference>
<dbReference type="InterPro" id="IPR000477">
    <property type="entry name" value="RT_dom"/>
</dbReference>
<feature type="compositionally biased region" description="Polar residues" evidence="1">
    <location>
        <begin position="12"/>
        <end position="24"/>
    </location>
</feature>
<reference evidence="3" key="1">
    <citation type="journal article" date="2007" name="PLoS ONE">
        <title>The first genome sequence of an elite grapevine cultivar (Pinot noir Vitis vinifera L.): coping with a highly heterozygous genome.</title>
        <authorList>
            <person name="Velasco R."/>
            <person name="Zharkikh A."/>
            <person name="Troggio M."/>
            <person name="Cartwright D.A."/>
            <person name="Cestaro A."/>
            <person name="Pruss D."/>
            <person name="Pindo M."/>
            <person name="FitzGerald L.M."/>
            <person name="Vezzulli S."/>
            <person name="Reid J."/>
            <person name="Malacarne G."/>
            <person name="Iliev D."/>
            <person name="Coppola G."/>
            <person name="Wardell B."/>
            <person name="Micheletti D."/>
            <person name="Macalma T."/>
            <person name="Facci M."/>
            <person name="Mitchell J.T."/>
            <person name="Perazzolli M."/>
            <person name="Eldredge G."/>
            <person name="Gatto P."/>
            <person name="Oyzerski R."/>
            <person name="Moretto M."/>
            <person name="Gutin N."/>
            <person name="Stefanini M."/>
            <person name="Chen Y."/>
            <person name="Segala C."/>
            <person name="Davenport C."/>
            <person name="Dematte L."/>
            <person name="Mraz A."/>
            <person name="Battilana J."/>
            <person name="Stormo K."/>
            <person name="Costa F."/>
            <person name="Tao Q."/>
            <person name="Si-Ammour A."/>
            <person name="Harkins T."/>
            <person name="Lackey A."/>
            <person name="Perbost C."/>
            <person name="Taillon B."/>
            <person name="Stella A."/>
            <person name="Solovyev V."/>
            <person name="Fawcett J.A."/>
            <person name="Sterck L."/>
            <person name="Vandepoele K."/>
            <person name="Grando S.M."/>
            <person name="Toppo S."/>
            <person name="Moser C."/>
            <person name="Lanchbury J."/>
            <person name="Bogden R."/>
            <person name="Skolnick M."/>
            <person name="Sgaramella V."/>
            <person name="Bhatnagar S.K."/>
            <person name="Fontana P."/>
            <person name="Gutin A."/>
            <person name="Van de Peer Y."/>
            <person name="Salamini F."/>
            <person name="Viola R."/>
        </authorList>
    </citation>
    <scope>NUCLEOTIDE SEQUENCE</scope>
</reference>
<protein>
    <recommendedName>
        <fullName evidence="2">Reverse transcriptase domain-containing protein</fullName>
    </recommendedName>
</protein>
<dbReference type="InterPro" id="IPR053134">
    <property type="entry name" value="RNA-dir_DNA_polymerase"/>
</dbReference>
<evidence type="ECO:0000256" key="1">
    <source>
        <dbReference type="SAM" id="MobiDB-lite"/>
    </source>
</evidence>
<dbReference type="SUPFAM" id="SSF56672">
    <property type="entry name" value="DNA/RNA polymerases"/>
    <property type="match status" value="1"/>
</dbReference>
<dbReference type="Gene3D" id="3.30.70.270">
    <property type="match status" value="1"/>
</dbReference>
<name>A5C2L0_VITVI</name>
<sequence length="447" mass="50405">MQPKQIFPPACHTQQVESSDSIRVSSKRRHGRKSQLSNAMRARLGPQMHGMRGKSHIATAQEACPGPLVALAVIDWPPHPPIQLPVGDLVNRGPLGFVNRRLDDMLSTSFSPHIINHEPPRGFMVPKFSTYDGTNDPFDHIMHYRQLMTLDIENDALLCKMGFLPSALENSGHVLSGFNGASTTSLGDIVLPIKVELVILNVQLDLSPFNVIMGRTWLHDMKVIPSTYHQMAKVDKLLAVGFIREVEYPYWLANVVVVPKKGRKWRVCVNYTNLNDICPKDSFPLPQIDQIVDSTAGHGMLSFLDAFFQVPPNSHLLTRLYCYKVMSFGLKNAGATYQRPMTKIFKPLIGHTVEVYINDIVVKSRTKSEHAQHLEENFHLMRGYNLKLNLAKCAFGVNVGKFLGFMLRRVCPDNPSRHLCARKQEIQILASERELSLPPKKEEFILS</sequence>
<dbReference type="AlphaFoldDB" id="A5C2L0"/>
<dbReference type="Pfam" id="PF00078">
    <property type="entry name" value="RVT_1"/>
    <property type="match status" value="1"/>
</dbReference>
<dbReference type="InterPro" id="IPR043502">
    <property type="entry name" value="DNA/RNA_pol_sf"/>
</dbReference>
<dbReference type="EMBL" id="AM479853">
    <property type="protein sequence ID" value="CAN72987.1"/>
    <property type="molecule type" value="Genomic_DNA"/>
</dbReference>
<proteinExistence type="predicted"/>
<dbReference type="CDD" id="cd01647">
    <property type="entry name" value="RT_LTR"/>
    <property type="match status" value="1"/>
</dbReference>
<feature type="region of interest" description="Disordered" evidence="1">
    <location>
        <begin position="1"/>
        <end position="42"/>
    </location>
</feature>
<dbReference type="PANTHER" id="PTHR24559:SF431">
    <property type="entry name" value="RNA-DIRECTED DNA POLYMERASE HOMOLOG"/>
    <property type="match status" value="1"/>
</dbReference>
<dbReference type="PANTHER" id="PTHR24559">
    <property type="entry name" value="TRANSPOSON TY3-I GAG-POL POLYPROTEIN"/>
    <property type="match status" value="1"/>
</dbReference>
<feature type="domain" description="Reverse transcriptase" evidence="2">
    <location>
        <begin position="258"/>
        <end position="406"/>
    </location>
</feature>
<dbReference type="Gene3D" id="3.10.10.10">
    <property type="entry name" value="HIV Type 1 Reverse Transcriptase, subunit A, domain 1"/>
    <property type="match status" value="1"/>
</dbReference>
<evidence type="ECO:0000313" key="3">
    <source>
        <dbReference type="EMBL" id="CAN72987.1"/>
    </source>
</evidence>
<evidence type="ECO:0000259" key="2">
    <source>
        <dbReference type="Pfam" id="PF00078"/>
    </source>
</evidence>
<organism evidence="3">
    <name type="scientific">Vitis vinifera</name>
    <name type="common">Grape</name>
    <dbReference type="NCBI Taxonomy" id="29760"/>
    <lineage>
        <taxon>Eukaryota</taxon>
        <taxon>Viridiplantae</taxon>
        <taxon>Streptophyta</taxon>
        <taxon>Embryophyta</taxon>
        <taxon>Tracheophyta</taxon>
        <taxon>Spermatophyta</taxon>
        <taxon>Magnoliopsida</taxon>
        <taxon>eudicotyledons</taxon>
        <taxon>Gunneridae</taxon>
        <taxon>Pentapetalae</taxon>
        <taxon>rosids</taxon>
        <taxon>Vitales</taxon>
        <taxon>Vitaceae</taxon>
        <taxon>Viteae</taxon>
        <taxon>Vitis</taxon>
    </lineage>
</organism>